<dbReference type="InterPro" id="IPR002093">
    <property type="entry name" value="BRCA2_repeat"/>
</dbReference>
<reference evidence="5 6" key="1">
    <citation type="journal article" date="2007" name="Nature">
        <title>Evolution of genes and genomes on the Drosophila phylogeny.</title>
        <authorList>
            <consortium name="Drosophila 12 Genomes Consortium"/>
            <person name="Clark A.G."/>
            <person name="Eisen M.B."/>
            <person name="Smith D.R."/>
            <person name="Bergman C.M."/>
            <person name="Oliver B."/>
            <person name="Markow T.A."/>
            <person name="Kaufman T.C."/>
            <person name="Kellis M."/>
            <person name="Gelbart W."/>
            <person name="Iyer V.N."/>
            <person name="Pollard D.A."/>
            <person name="Sackton T.B."/>
            <person name="Larracuente A.M."/>
            <person name="Singh N.D."/>
            <person name="Abad J.P."/>
            <person name="Abt D.N."/>
            <person name="Adryan B."/>
            <person name="Aguade M."/>
            <person name="Akashi H."/>
            <person name="Anderson W.W."/>
            <person name="Aquadro C.F."/>
            <person name="Ardell D.H."/>
            <person name="Arguello R."/>
            <person name="Artieri C.G."/>
            <person name="Barbash D.A."/>
            <person name="Barker D."/>
            <person name="Barsanti P."/>
            <person name="Batterham P."/>
            <person name="Batzoglou S."/>
            <person name="Begun D."/>
            <person name="Bhutkar A."/>
            <person name="Blanco E."/>
            <person name="Bosak S.A."/>
            <person name="Bradley R.K."/>
            <person name="Brand A.D."/>
            <person name="Brent M.R."/>
            <person name="Brooks A.N."/>
            <person name="Brown R.H."/>
            <person name="Butlin R.K."/>
            <person name="Caggese C."/>
            <person name="Calvi B.R."/>
            <person name="Bernardo de Carvalho A."/>
            <person name="Caspi A."/>
            <person name="Castrezana S."/>
            <person name="Celniker S.E."/>
            <person name="Chang J.L."/>
            <person name="Chapple C."/>
            <person name="Chatterji S."/>
            <person name="Chinwalla A."/>
            <person name="Civetta A."/>
            <person name="Clifton S.W."/>
            <person name="Comeron J.M."/>
            <person name="Costello J.C."/>
            <person name="Coyne J.A."/>
            <person name="Daub J."/>
            <person name="David R.G."/>
            <person name="Delcher A.L."/>
            <person name="Delehaunty K."/>
            <person name="Do C.B."/>
            <person name="Ebling H."/>
            <person name="Edwards K."/>
            <person name="Eickbush T."/>
            <person name="Evans J.D."/>
            <person name="Filipski A."/>
            <person name="Findeiss S."/>
            <person name="Freyhult E."/>
            <person name="Fulton L."/>
            <person name="Fulton R."/>
            <person name="Garcia A.C."/>
            <person name="Gardiner A."/>
            <person name="Garfield D.A."/>
            <person name="Garvin B.E."/>
            <person name="Gibson G."/>
            <person name="Gilbert D."/>
            <person name="Gnerre S."/>
            <person name="Godfrey J."/>
            <person name="Good R."/>
            <person name="Gotea V."/>
            <person name="Gravely B."/>
            <person name="Greenberg A.J."/>
            <person name="Griffiths-Jones S."/>
            <person name="Gross S."/>
            <person name="Guigo R."/>
            <person name="Gustafson E.A."/>
            <person name="Haerty W."/>
            <person name="Hahn M.W."/>
            <person name="Halligan D.L."/>
            <person name="Halpern A.L."/>
            <person name="Halter G.M."/>
            <person name="Han M.V."/>
            <person name="Heger A."/>
            <person name="Hillier L."/>
            <person name="Hinrichs A.S."/>
            <person name="Holmes I."/>
            <person name="Hoskins R.A."/>
            <person name="Hubisz M.J."/>
            <person name="Hultmark D."/>
            <person name="Huntley M.A."/>
            <person name="Jaffe D.B."/>
            <person name="Jagadeeshan S."/>
            <person name="Jeck W.R."/>
            <person name="Johnson J."/>
            <person name="Jones C.D."/>
            <person name="Jordan W.C."/>
            <person name="Karpen G.H."/>
            <person name="Kataoka E."/>
            <person name="Keightley P.D."/>
            <person name="Kheradpour P."/>
            <person name="Kirkness E.F."/>
            <person name="Koerich L.B."/>
            <person name="Kristiansen K."/>
            <person name="Kudrna D."/>
            <person name="Kulathinal R.J."/>
            <person name="Kumar S."/>
            <person name="Kwok R."/>
            <person name="Lander E."/>
            <person name="Langley C.H."/>
            <person name="Lapoint R."/>
            <person name="Lazzaro B.P."/>
            <person name="Lee S.J."/>
            <person name="Levesque L."/>
            <person name="Li R."/>
            <person name="Lin C.F."/>
            <person name="Lin M.F."/>
            <person name="Lindblad-Toh K."/>
            <person name="Llopart A."/>
            <person name="Long M."/>
            <person name="Low L."/>
            <person name="Lozovsky E."/>
            <person name="Lu J."/>
            <person name="Luo M."/>
            <person name="Machado C.A."/>
            <person name="Makalowski W."/>
            <person name="Marzo M."/>
            <person name="Matsuda M."/>
            <person name="Matzkin L."/>
            <person name="McAllister B."/>
            <person name="McBride C.S."/>
            <person name="McKernan B."/>
            <person name="McKernan K."/>
            <person name="Mendez-Lago M."/>
            <person name="Minx P."/>
            <person name="Mollenhauer M.U."/>
            <person name="Montooth K."/>
            <person name="Mount S.M."/>
            <person name="Mu X."/>
            <person name="Myers E."/>
            <person name="Negre B."/>
            <person name="Newfeld S."/>
            <person name="Nielsen R."/>
            <person name="Noor M.A."/>
            <person name="O'Grady P."/>
            <person name="Pachter L."/>
            <person name="Papaceit M."/>
            <person name="Parisi M.J."/>
            <person name="Parisi M."/>
            <person name="Parts L."/>
            <person name="Pedersen J.S."/>
            <person name="Pesole G."/>
            <person name="Phillippy A.M."/>
            <person name="Ponting C.P."/>
            <person name="Pop M."/>
            <person name="Porcelli D."/>
            <person name="Powell J.R."/>
            <person name="Prohaska S."/>
            <person name="Pruitt K."/>
            <person name="Puig M."/>
            <person name="Quesneville H."/>
            <person name="Ram K.R."/>
            <person name="Rand D."/>
            <person name="Rasmussen M.D."/>
            <person name="Reed L.K."/>
            <person name="Reenan R."/>
            <person name="Reily A."/>
            <person name="Remington K.A."/>
            <person name="Rieger T.T."/>
            <person name="Ritchie M.G."/>
            <person name="Robin C."/>
            <person name="Rogers Y.H."/>
            <person name="Rohde C."/>
            <person name="Rozas J."/>
            <person name="Rubenfield M.J."/>
            <person name="Ruiz A."/>
            <person name="Russo S."/>
            <person name="Salzberg S.L."/>
            <person name="Sanchez-Gracia A."/>
            <person name="Saranga D.J."/>
            <person name="Sato H."/>
            <person name="Schaeffer S.W."/>
            <person name="Schatz M.C."/>
            <person name="Schlenke T."/>
            <person name="Schwartz R."/>
            <person name="Segarra C."/>
            <person name="Singh R.S."/>
            <person name="Sirot L."/>
            <person name="Sirota M."/>
            <person name="Sisneros N.B."/>
            <person name="Smith C.D."/>
            <person name="Smith T.F."/>
            <person name="Spieth J."/>
            <person name="Stage D.E."/>
            <person name="Stark A."/>
            <person name="Stephan W."/>
            <person name="Strausberg R.L."/>
            <person name="Strempel S."/>
            <person name="Sturgill D."/>
            <person name="Sutton G."/>
            <person name="Sutton G.G."/>
            <person name="Tao W."/>
            <person name="Teichmann S."/>
            <person name="Tobari Y.N."/>
            <person name="Tomimura Y."/>
            <person name="Tsolas J.M."/>
            <person name="Valente V.L."/>
            <person name="Venter E."/>
            <person name="Venter J.C."/>
            <person name="Vicario S."/>
            <person name="Vieira F.G."/>
            <person name="Vilella A.J."/>
            <person name="Villasante A."/>
            <person name="Walenz B."/>
            <person name="Wang J."/>
            <person name="Wasserman M."/>
            <person name="Watts T."/>
            <person name="Wilson D."/>
            <person name="Wilson R.K."/>
            <person name="Wing R.A."/>
            <person name="Wolfner M.F."/>
            <person name="Wong A."/>
            <person name="Wong G.K."/>
            <person name="Wu C.I."/>
            <person name="Wu G."/>
            <person name="Yamamoto D."/>
            <person name="Yang H.P."/>
            <person name="Yang S.P."/>
            <person name="Yorke J.A."/>
            <person name="Yoshida K."/>
            <person name="Zdobnov E."/>
            <person name="Zhang P."/>
            <person name="Zhang Y."/>
            <person name="Zimin A.V."/>
            <person name="Baldwin J."/>
            <person name="Abdouelleil A."/>
            <person name="Abdulkadir J."/>
            <person name="Abebe A."/>
            <person name="Abera B."/>
            <person name="Abreu J."/>
            <person name="Acer S.C."/>
            <person name="Aftuck L."/>
            <person name="Alexander A."/>
            <person name="An P."/>
            <person name="Anderson E."/>
            <person name="Anderson S."/>
            <person name="Arachi H."/>
            <person name="Azer M."/>
            <person name="Bachantsang P."/>
            <person name="Barry A."/>
            <person name="Bayul T."/>
            <person name="Berlin A."/>
            <person name="Bessette D."/>
            <person name="Bloom T."/>
            <person name="Blye J."/>
            <person name="Boguslavskiy L."/>
            <person name="Bonnet C."/>
            <person name="Boukhgalter B."/>
            <person name="Bourzgui I."/>
            <person name="Brown A."/>
            <person name="Cahill P."/>
            <person name="Channer S."/>
            <person name="Cheshatsang Y."/>
            <person name="Chuda L."/>
            <person name="Citroen M."/>
            <person name="Collymore A."/>
            <person name="Cooke P."/>
            <person name="Costello M."/>
            <person name="D'Aco K."/>
            <person name="Daza R."/>
            <person name="De Haan G."/>
            <person name="DeGray S."/>
            <person name="DeMaso C."/>
            <person name="Dhargay N."/>
            <person name="Dooley K."/>
            <person name="Dooley E."/>
            <person name="Doricent M."/>
            <person name="Dorje P."/>
            <person name="Dorjee K."/>
            <person name="Dupes A."/>
            <person name="Elong R."/>
            <person name="Falk J."/>
            <person name="Farina A."/>
            <person name="Faro S."/>
            <person name="Ferguson D."/>
            <person name="Fisher S."/>
            <person name="Foley C.D."/>
            <person name="Franke A."/>
            <person name="Friedrich D."/>
            <person name="Gadbois L."/>
            <person name="Gearin G."/>
            <person name="Gearin C.R."/>
            <person name="Giannoukos G."/>
            <person name="Goode T."/>
            <person name="Graham J."/>
            <person name="Grandbois E."/>
            <person name="Grewal S."/>
            <person name="Gyaltsen K."/>
            <person name="Hafez N."/>
            <person name="Hagos B."/>
            <person name="Hall J."/>
            <person name="Henson C."/>
            <person name="Hollinger A."/>
            <person name="Honan T."/>
            <person name="Huard M.D."/>
            <person name="Hughes L."/>
            <person name="Hurhula B."/>
            <person name="Husby M.E."/>
            <person name="Kamat A."/>
            <person name="Kanga B."/>
            <person name="Kashin S."/>
            <person name="Khazanovich D."/>
            <person name="Kisner P."/>
            <person name="Lance K."/>
            <person name="Lara M."/>
            <person name="Lee W."/>
            <person name="Lennon N."/>
            <person name="Letendre F."/>
            <person name="LeVine R."/>
            <person name="Lipovsky A."/>
            <person name="Liu X."/>
            <person name="Liu J."/>
            <person name="Liu S."/>
            <person name="Lokyitsang T."/>
            <person name="Lokyitsang Y."/>
            <person name="Lubonja R."/>
            <person name="Lui A."/>
            <person name="MacDonald P."/>
            <person name="Magnisalis V."/>
            <person name="Maru K."/>
            <person name="Matthews C."/>
            <person name="McCusker W."/>
            <person name="McDonough S."/>
            <person name="Mehta T."/>
            <person name="Meldrim J."/>
            <person name="Meneus L."/>
            <person name="Mihai O."/>
            <person name="Mihalev A."/>
            <person name="Mihova T."/>
            <person name="Mittelman R."/>
            <person name="Mlenga V."/>
            <person name="Montmayeur A."/>
            <person name="Mulrain L."/>
            <person name="Navidi A."/>
            <person name="Naylor J."/>
            <person name="Negash T."/>
            <person name="Nguyen T."/>
            <person name="Nguyen N."/>
            <person name="Nicol R."/>
            <person name="Norbu C."/>
            <person name="Norbu N."/>
            <person name="Novod N."/>
            <person name="O'Neill B."/>
            <person name="Osman S."/>
            <person name="Markiewicz E."/>
            <person name="Oyono O.L."/>
            <person name="Patti C."/>
            <person name="Phunkhang P."/>
            <person name="Pierre F."/>
            <person name="Priest M."/>
            <person name="Raghuraman S."/>
            <person name="Rege F."/>
            <person name="Reyes R."/>
            <person name="Rise C."/>
            <person name="Rogov P."/>
            <person name="Ross K."/>
            <person name="Ryan E."/>
            <person name="Settipalli S."/>
            <person name="Shea T."/>
            <person name="Sherpa N."/>
            <person name="Shi L."/>
            <person name="Shih D."/>
            <person name="Sparrow T."/>
            <person name="Spaulding J."/>
            <person name="Stalker J."/>
            <person name="Stange-Thomann N."/>
            <person name="Stavropoulos S."/>
            <person name="Stone C."/>
            <person name="Strader C."/>
            <person name="Tesfaye S."/>
            <person name="Thomson T."/>
            <person name="Thoulutsang Y."/>
            <person name="Thoulutsang D."/>
            <person name="Topham K."/>
            <person name="Topping I."/>
            <person name="Tsamla T."/>
            <person name="Vassiliev H."/>
            <person name="Vo A."/>
            <person name="Wangchuk T."/>
            <person name="Wangdi T."/>
            <person name="Weiand M."/>
            <person name="Wilkinson J."/>
            <person name="Wilson A."/>
            <person name="Yadav S."/>
            <person name="Young G."/>
            <person name="Yu Q."/>
            <person name="Zembek L."/>
            <person name="Zhong D."/>
            <person name="Zimmer A."/>
            <person name="Zwirko Z."/>
            <person name="Jaffe D.B."/>
            <person name="Alvarez P."/>
            <person name="Brockman W."/>
            <person name="Butler J."/>
            <person name="Chin C."/>
            <person name="Gnerre S."/>
            <person name="Grabherr M."/>
            <person name="Kleber M."/>
            <person name="Mauceli E."/>
            <person name="MacCallum I."/>
        </authorList>
    </citation>
    <scope>NUCLEOTIDE SEQUENCE [LARGE SCALE GENOMIC DNA]</scope>
    <source>
        <strain evidence="6">Tai18E2 / Tucson 14021-0261.01</strain>
    </source>
</reference>
<dbReference type="AlphaFoldDB" id="B4PBC0"/>
<gene>
    <name evidence="5" type="primary">Dyak\GE14413</name>
    <name evidence="5" type="synonym">dmbrca2</name>
    <name evidence="5" type="synonym">dyak_GLEANR_14536</name>
    <name evidence="5" type="synonym">GE14413</name>
    <name evidence="5" type="ORF">Dyak_GE14413</name>
</gene>
<keyword evidence="3" id="KW-0234">DNA repair</keyword>
<evidence type="ECO:0000256" key="4">
    <source>
        <dbReference type="SAM" id="MobiDB-lite"/>
    </source>
</evidence>
<sequence>MDQKGASGSHSTRLSQGKVTHAQQAAAESRRSNIIEDMAKICEADRQTSSFAQRTQGIERLSADNSGFVAVEYLILASAEPTPEERVEMIMLDFCSSPTYTEDEDEPSYESEPWFRFRKKRIKTYGRKRDTKGHMVLRNEEPNSFSALSIQRDPNSSLTSVACDFDAAATQRIHEVLLNLSQHLSVSATDSSPTPSVPSQIDLPTEAGRDPENPPNSGDHPVNLSDTNMEDDCLNTEVMNLRDDLLENGFTFEKSMCDHEPEGTLADTLFGDTRQAISITHPQLETGECKVWSDADLVLKKSKKMSLDVLNEQMQAEHPVDENTNLILEGIPMSEWQTPMELPEKSKELIKHIPEEKVKLEPSSQKKHERSNDSNESKFRAVSNKESDIAKEKGGAMVVDKSKENENFLNDGDLLQEFLFNEWNPIQSFEGPSTSKDAIEVPKKKINSMKPDDEQQPEKKTPNKSQSSGHKIVGFRKTPYKFIKVSEEMKLKGEKFVAHVVSDLNQSTQKCHLVTEEYCANHSQVMNSTSKPIETLDVTNKEAKLEVGEINAKFSPLKKESIPEPEFSGFRTASNKAIVISEKMKMKTAEFMAEFQSAESNQQNGYEVNQSNDTKSIEISKEMPSKVSKLVIDIKMEEPHDSNQSTFMGFRTASNKAIEITEAMEKRGAMFLAQSKATDQQDAELTEELVFSEWLPSDLPDVASTSNDLTVAPINVGKTNTVDMKTKTESEFFGFRTASNKGIVISEKMKMKTAEFMAEFQSAESNQENGNEVNQPNDTESIEISKEMRSNTSKLVVDNKMKEPYEPTNAQDCCDSNESTFTGFRTASNKAIEFTEAMERRGAMFLAQVKQPSDLPDVASTSNDLTVTPIIVEKTNTVDTKAAFESEFFGFRTASNKGIVISESTKVKAAQFMSEFQAVGPSTDSIKPIGIPEESKSTDAQFVEEVVAEDSPSKAPFYVQSQGNTSAIEHFHRDFSVDRSAKKEHPRTPKRSQEIHSSLSQLAGISPLDQATKKSVIERRNILTLKRRRKITSSTETYATCASPAGERFAPLPAATSTPLAARNSNLPEDCTNDRQSVEDMSPICMQPRKSRRLGLSGRRY</sequence>
<keyword evidence="6" id="KW-1185">Reference proteome</keyword>
<feature type="compositionally biased region" description="Polar residues" evidence="4">
    <location>
        <begin position="1"/>
        <end position="23"/>
    </location>
</feature>
<reference evidence="5 6" key="2">
    <citation type="journal article" date="2007" name="PLoS Biol.">
        <title>Principles of genome evolution in the Drosophila melanogaster species group.</title>
        <authorList>
            <person name="Ranz J.M."/>
            <person name="Maurin D."/>
            <person name="Chan Y.S."/>
            <person name="von Grotthuss M."/>
            <person name="Hillier L.W."/>
            <person name="Roote J."/>
            <person name="Ashburner M."/>
            <person name="Bergman C.M."/>
        </authorList>
    </citation>
    <scope>NUCLEOTIDE SEQUENCE [LARGE SCALE GENOMIC DNA]</scope>
    <source>
        <strain evidence="6">Tai18E2 / Tucson 14021-0261.01</strain>
    </source>
</reference>
<dbReference type="GO" id="GO:1901563">
    <property type="term" value="P:response to camptothecin"/>
    <property type="evidence" value="ECO:0007669"/>
    <property type="project" value="EnsemblMetazoa"/>
</dbReference>
<feature type="compositionally biased region" description="Basic and acidic residues" evidence="4">
    <location>
        <begin position="450"/>
        <end position="461"/>
    </location>
</feature>
<organism evidence="5 6">
    <name type="scientific">Drosophila yakuba</name>
    <name type="common">Fruit fly</name>
    <dbReference type="NCBI Taxonomy" id="7245"/>
    <lineage>
        <taxon>Eukaryota</taxon>
        <taxon>Metazoa</taxon>
        <taxon>Ecdysozoa</taxon>
        <taxon>Arthropoda</taxon>
        <taxon>Hexapoda</taxon>
        <taxon>Insecta</taxon>
        <taxon>Pterygota</taxon>
        <taxon>Neoptera</taxon>
        <taxon>Endopterygota</taxon>
        <taxon>Diptera</taxon>
        <taxon>Brachycera</taxon>
        <taxon>Muscomorpha</taxon>
        <taxon>Ephydroidea</taxon>
        <taxon>Drosophilidae</taxon>
        <taxon>Drosophila</taxon>
        <taxon>Sophophora</taxon>
    </lineage>
</organism>
<dbReference type="PANTHER" id="PTHR11289">
    <property type="entry name" value="BREAST CANCER TYPE 2 SUSCEPTIBILITY PROTEIN BRCA2"/>
    <property type="match status" value="1"/>
</dbReference>
<protein>
    <submittedName>
        <fullName evidence="5">Uncharacterized protein, isoform C</fullName>
    </submittedName>
</protein>
<dbReference type="GO" id="GO:0006355">
    <property type="term" value="P:regulation of DNA-templated transcription"/>
    <property type="evidence" value="ECO:0007669"/>
    <property type="project" value="TreeGrafter"/>
</dbReference>
<dbReference type="InterPro" id="IPR015525">
    <property type="entry name" value="BRCA2"/>
</dbReference>
<proteinExistence type="predicted"/>
<keyword evidence="2" id="KW-0227">DNA damage</keyword>
<evidence type="ECO:0000313" key="6">
    <source>
        <dbReference type="Proteomes" id="UP000002282"/>
    </source>
</evidence>
<dbReference type="OrthoDB" id="21095at2759"/>
<dbReference type="KEGG" id="dya:Dyak_GE14413"/>
<feature type="compositionally biased region" description="Polar residues" evidence="4">
    <location>
        <begin position="186"/>
        <end position="199"/>
    </location>
</feature>
<feature type="region of interest" description="Disordered" evidence="4">
    <location>
        <begin position="763"/>
        <end position="797"/>
    </location>
</feature>
<keyword evidence="1" id="KW-0677">Repeat</keyword>
<dbReference type="GO" id="GO:0051598">
    <property type="term" value="P:meiotic recombination checkpoint signaling"/>
    <property type="evidence" value="ECO:0007669"/>
    <property type="project" value="EnsemblMetazoa"/>
</dbReference>
<dbReference type="GO" id="GO:0005634">
    <property type="term" value="C:nucleus"/>
    <property type="evidence" value="ECO:0007669"/>
    <property type="project" value="EnsemblMetazoa"/>
</dbReference>
<dbReference type="EMBL" id="CM000158">
    <property type="protein sequence ID" value="EDW92552.2"/>
    <property type="molecule type" value="Genomic_DNA"/>
</dbReference>
<dbReference type="PROSITE" id="PS50138">
    <property type="entry name" value="BRCA2_REPEAT"/>
    <property type="match status" value="5"/>
</dbReference>
<feature type="region of interest" description="Disordered" evidence="4">
    <location>
        <begin position="446"/>
        <end position="471"/>
    </location>
</feature>
<evidence type="ECO:0000256" key="1">
    <source>
        <dbReference type="ARBA" id="ARBA00022737"/>
    </source>
</evidence>
<evidence type="ECO:0000256" key="2">
    <source>
        <dbReference type="ARBA" id="ARBA00022763"/>
    </source>
</evidence>
<name>B4PBC0_DROYA</name>
<dbReference type="PANTHER" id="PTHR11289:SF0">
    <property type="entry name" value="BREAST CANCER TYPE 2 SUSCEPTIBILITY PROTEIN"/>
    <property type="match status" value="1"/>
</dbReference>
<feature type="region of interest" description="Disordered" evidence="4">
    <location>
        <begin position="186"/>
        <end position="229"/>
    </location>
</feature>
<feature type="region of interest" description="Disordered" evidence="4">
    <location>
        <begin position="1059"/>
        <end position="1081"/>
    </location>
</feature>
<feature type="compositionally biased region" description="Polar residues" evidence="4">
    <location>
        <begin position="763"/>
        <end position="779"/>
    </location>
</feature>
<evidence type="ECO:0000256" key="3">
    <source>
        <dbReference type="ARBA" id="ARBA00023204"/>
    </source>
</evidence>
<feature type="region of interest" description="Disordered" evidence="4">
    <location>
        <begin position="358"/>
        <end position="388"/>
    </location>
</feature>
<dbReference type="Proteomes" id="UP000002282">
    <property type="component" value="Chromosome 2R"/>
</dbReference>
<feature type="compositionally biased region" description="Basic and acidic residues" evidence="4">
    <location>
        <begin position="976"/>
        <end position="994"/>
    </location>
</feature>
<dbReference type="HOGENOM" id="CLU_315529_0_0_1"/>
<feature type="region of interest" description="Disordered" evidence="4">
    <location>
        <begin position="1"/>
        <end position="30"/>
    </location>
</feature>
<dbReference type="GO" id="GO:0043150">
    <property type="term" value="P:DNA synthesis involved in double-strand break repair via homologous recombination"/>
    <property type="evidence" value="ECO:0007669"/>
    <property type="project" value="EnsemblMetazoa"/>
</dbReference>
<feature type="region of interest" description="Disordered" evidence="4">
    <location>
        <begin position="976"/>
        <end position="1001"/>
    </location>
</feature>
<accession>B4PBC0</accession>
<evidence type="ECO:0000313" key="5">
    <source>
        <dbReference type="EMBL" id="EDW92552.2"/>
    </source>
</evidence>
<dbReference type="GO" id="GO:0010778">
    <property type="term" value="P:meiotic DNA repair synthesis involved in reciprocal meiotic recombination"/>
    <property type="evidence" value="ECO:0007669"/>
    <property type="project" value="EnsemblMetazoa"/>
</dbReference>